<evidence type="ECO:0000313" key="7">
    <source>
        <dbReference type="EMBL" id="CQR73472.1"/>
    </source>
</evidence>
<dbReference type="InterPro" id="IPR018709">
    <property type="entry name" value="CoA_activase_DUF2229"/>
</dbReference>
<dbReference type="PANTHER" id="PTHR32329">
    <property type="entry name" value="BIFUNCTIONAL PROTEIN [INCLUDES 2-HYDROXYACYL-COA DEHYDRATASE (N-TER) AND ITS ACTIVATOR DOMAIN (C_TERM)-RELATED"/>
    <property type="match status" value="1"/>
</dbReference>
<protein>
    <submittedName>
        <fullName evidence="7">Activator of (R)-2-hydroxyglutaryl-CoA dehydratase</fullName>
    </submittedName>
</protein>
<dbReference type="InterPro" id="IPR043129">
    <property type="entry name" value="ATPase_NBD"/>
</dbReference>
<evidence type="ECO:0000256" key="4">
    <source>
        <dbReference type="ARBA" id="ARBA00023014"/>
    </source>
</evidence>
<dbReference type="Pfam" id="PF01869">
    <property type="entry name" value="BcrAD_BadFG"/>
    <property type="match status" value="2"/>
</dbReference>
<organism evidence="7 8">
    <name type="scientific">Sporomusa ovata</name>
    <dbReference type="NCBI Taxonomy" id="2378"/>
    <lineage>
        <taxon>Bacteria</taxon>
        <taxon>Bacillati</taxon>
        <taxon>Bacillota</taxon>
        <taxon>Negativicutes</taxon>
        <taxon>Selenomonadales</taxon>
        <taxon>Sporomusaceae</taxon>
        <taxon>Sporomusa</taxon>
    </lineage>
</organism>
<dbReference type="CDD" id="cd24034">
    <property type="entry name" value="ASKHA_NBD_O66634-like_rpt1"/>
    <property type="match status" value="1"/>
</dbReference>
<dbReference type="PANTHER" id="PTHR32329:SF7">
    <property type="entry name" value="ACTIVATOR OF 2-HYDROXYACYL-COA-HYDRATASE"/>
    <property type="match status" value="1"/>
</dbReference>
<evidence type="ECO:0000256" key="2">
    <source>
        <dbReference type="ARBA" id="ARBA00022723"/>
    </source>
</evidence>
<dbReference type="CDD" id="cd24035">
    <property type="entry name" value="ASKHA_NBD_O66634-like_rpt2"/>
    <property type="match status" value="1"/>
</dbReference>
<dbReference type="Proteomes" id="UP000049855">
    <property type="component" value="Unassembled WGS sequence"/>
</dbReference>
<dbReference type="SUPFAM" id="SSF53067">
    <property type="entry name" value="Actin-like ATPase domain"/>
    <property type="match status" value="2"/>
</dbReference>
<dbReference type="AlphaFoldDB" id="A0A0U1L1D4"/>
<evidence type="ECO:0000259" key="5">
    <source>
        <dbReference type="Pfam" id="PF01869"/>
    </source>
</evidence>
<sequence>MGNITGDTFCEGLEIGSVAVKWVRRINSQEYYMGMKRHEGNPLEKVQEIIKRYPAKGKVKMVVTGQAVKGLFNLPYRSESECLERALAHFDLKPDILLSLGGEIFSVYTLKDGQIRNIIPSSKCAAGTGEFLVQQLQRMDLTLDRGIQESLKGNPVDLATRCSVYCKSDATHKLNKGECSRADIAKSLIDDLAKKVYKMVAAARWETRSIMIIGGLALNEPFIEQLRRLFKDSELIVREESPCFEAFGASLFADELPQQEAVFYSNISVKEPQAPFSMPPLRQSENLLDYRVEGNYARKVVEGAAYILGVDAGSTTTKAILFNLSRGTVDASCYLRTHGNPITAVNNCLQELVKQVGEKKIHVVQIAVTGSGRGIVSVFFENCPSFNEILSHARAAAEEVPDVDTVFEIGGQDSKFISFLNGIPVDYAMNDGCSAGTGSFLEEAVSVDMGISVEDISKKAESSLQPIAFGERCAAFINTDLRSALQQGALPEDVIAGLVYSIIRNYISRLVGVREVGERLLFQGGVALNKSVALAIAALTRRKVVVPQYPELMGCVGSCLMAQDMINEGELSQKTYNLGELLKGAMEVKGTFKCPACENICEIKKIQVRGKEFPFGGLCSKYEVKPKHSRLKDEGQDLVAVRNQLMFEKYGAETFRHPRGTIGIPLALTTYEFYPFYAKLINELGFNVSLSKASKEGNAKTLGSICYPCEIAHGAVYDLLQQGVDHIFLPHVFEGKNPDHQTHNYICGNAEIIPDLVRTAFNLDSGRLLQLPISFSDEFREASLKQIGKLGEQLCIDKNIAIRAGERAFARYESYKTEFEQFKKENLYKIITEPTIVLAGRPYVICSAEANLALPRKITSRGYNVVTADMLPQVEENGTDRNGVWYFTRQTINAINYAKKTPNVYICLVSCFSCVPDVSMYHTFRSKLAGEVFCYLEFDSHTAHAGFETRVGAFLDIIELKEREMSQKRNFKLEA</sequence>
<name>A0A0U1L1D4_9FIRM</name>
<reference evidence="8" key="1">
    <citation type="submission" date="2015-03" db="EMBL/GenBank/DDBJ databases">
        <authorList>
            <person name="Nijsse Bart"/>
        </authorList>
    </citation>
    <scope>NUCLEOTIDE SEQUENCE [LARGE SCALE GENOMIC DNA]</scope>
</reference>
<dbReference type="Pfam" id="PF09989">
    <property type="entry name" value="DUF2229"/>
    <property type="match status" value="1"/>
</dbReference>
<evidence type="ECO:0000259" key="6">
    <source>
        <dbReference type="Pfam" id="PF09989"/>
    </source>
</evidence>
<keyword evidence="4" id="KW-0411">Iron-sulfur</keyword>
<dbReference type="InterPro" id="IPR008275">
    <property type="entry name" value="CoA_E_activase_dom"/>
</dbReference>
<evidence type="ECO:0000256" key="1">
    <source>
        <dbReference type="ARBA" id="ARBA00001966"/>
    </source>
</evidence>
<evidence type="ECO:0000256" key="3">
    <source>
        <dbReference type="ARBA" id="ARBA00023004"/>
    </source>
</evidence>
<feature type="domain" description="DUF2229" evidence="6">
    <location>
        <begin position="661"/>
        <end position="871"/>
    </location>
</feature>
<dbReference type="NCBIfam" id="TIGR00241">
    <property type="entry name" value="CoA_E_activ"/>
    <property type="match status" value="1"/>
</dbReference>
<dbReference type="GO" id="GO:0051536">
    <property type="term" value="F:iron-sulfur cluster binding"/>
    <property type="evidence" value="ECO:0007669"/>
    <property type="project" value="UniProtKB-KW"/>
</dbReference>
<keyword evidence="8" id="KW-1185">Reference proteome</keyword>
<accession>A0A0U1L1D4</accession>
<dbReference type="EMBL" id="CTRP01000013">
    <property type="protein sequence ID" value="CQR73472.1"/>
    <property type="molecule type" value="Genomic_DNA"/>
</dbReference>
<dbReference type="InterPro" id="IPR051805">
    <property type="entry name" value="Dehydratase_Activator_Redct"/>
</dbReference>
<keyword evidence="3" id="KW-0408">Iron</keyword>
<proteinExistence type="predicted"/>
<dbReference type="GO" id="GO:0046872">
    <property type="term" value="F:metal ion binding"/>
    <property type="evidence" value="ECO:0007669"/>
    <property type="project" value="UniProtKB-KW"/>
</dbReference>
<gene>
    <name evidence="7" type="ORF">SpAn4DRAFT_5133</name>
</gene>
<evidence type="ECO:0000313" key="8">
    <source>
        <dbReference type="Proteomes" id="UP000049855"/>
    </source>
</evidence>
<dbReference type="RefSeq" id="WP_021171439.1">
    <property type="nucleotide sequence ID" value="NZ_CTRP01000013.1"/>
</dbReference>
<comment type="cofactor">
    <cofactor evidence="1">
        <name>[4Fe-4S] cluster</name>
        <dbReference type="ChEBI" id="CHEBI:49883"/>
    </cofactor>
</comment>
<dbReference type="InterPro" id="IPR002731">
    <property type="entry name" value="ATPase_BadF"/>
</dbReference>
<feature type="domain" description="ATPase BadF/BadG/BcrA/BcrD type" evidence="5">
    <location>
        <begin position="308"/>
        <end position="562"/>
    </location>
</feature>
<keyword evidence="2" id="KW-0479">Metal-binding</keyword>
<dbReference type="Gene3D" id="3.30.420.40">
    <property type="match status" value="4"/>
</dbReference>
<feature type="domain" description="ATPase BadF/BadG/BcrA/BcrD type" evidence="5">
    <location>
        <begin position="104"/>
        <end position="253"/>
    </location>
</feature>